<evidence type="ECO:0000313" key="3">
    <source>
        <dbReference type="Proteomes" id="UP000036951"/>
    </source>
</evidence>
<dbReference type="InterPro" id="IPR029058">
    <property type="entry name" value="AB_hydrolase_fold"/>
</dbReference>
<dbReference type="SUPFAM" id="SSF53474">
    <property type="entry name" value="alpha/beta-Hydrolases"/>
    <property type="match status" value="1"/>
</dbReference>
<feature type="chain" id="PRO_5034800548" description="Esterase" evidence="1">
    <location>
        <begin position="19"/>
        <end position="311"/>
    </location>
</feature>
<accession>A0A8E1USQ1</accession>
<dbReference type="Pfam" id="PF00756">
    <property type="entry name" value="Esterase"/>
    <property type="match status" value="1"/>
</dbReference>
<evidence type="ECO:0000313" key="2">
    <source>
        <dbReference type="EMBL" id="KOO69353.1"/>
    </source>
</evidence>
<comment type="caution">
    <text evidence="2">The sequence shown here is derived from an EMBL/GenBank/DDBJ whole genome shotgun (WGS) entry which is preliminary data.</text>
</comment>
<protein>
    <recommendedName>
        <fullName evidence="4">Esterase</fullName>
    </recommendedName>
</protein>
<organism evidence="2 3">
    <name type="scientific">Xylanibacter rarus</name>
    <dbReference type="NCBI Taxonomy" id="1676614"/>
    <lineage>
        <taxon>Bacteria</taxon>
        <taxon>Pseudomonadati</taxon>
        <taxon>Bacteroidota</taxon>
        <taxon>Bacteroidia</taxon>
        <taxon>Bacteroidales</taxon>
        <taxon>Prevotellaceae</taxon>
        <taxon>Xylanibacter</taxon>
    </lineage>
</organism>
<keyword evidence="3" id="KW-1185">Reference proteome</keyword>
<evidence type="ECO:0000256" key="1">
    <source>
        <dbReference type="SAM" id="SignalP"/>
    </source>
</evidence>
<dbReference type="PANTHER" id="PTHR48098">
    <property type="entry name" value="ENTEROCHELIN ESTERASE-RELATED"/>
    <property type="match status" value="1"/>
</dbReference>
<evidence type="ECO:0008006" key="4">
    <source>
        <dbReference type="Google" id="ProtNLM"/>
    </source>
</evidence>
<dbReference type="PANTHER" id="PTHR48098:SF6">
    <property type="entry name" value="FERRI-BACILLIBACTIN ESTERASE BESA"/>
    <property type="match status" value="1"/>
</dbReference>
<dbReference type="InterPro" id="IPR000801">
    <property type="entry name" value="Esterase-like"/>
</dbReference>
<dbReference type="Proteomes" id="UP000036951">
    <property type="component" value="Unassembled WGS sequence"/>
</dbReference>
<name>A0A8E1USQ1_9BACT</name>
<sequence>MKKLFIALLLTKMLCVNAAGDGMVVADAGVSGGKLYEYKNFPTSLIQARNVYVWVPENYSSQKRYDVVYMHDGQMLFDAETTWNHQEWKVDENVSALMAEGKIRDCIVVGVWNIAESRFHDYFPQKTLNYMSEAEFCEFDKELDASRMNADSYLKFIVNELKPYIDKNFSTNKGREHTFLMGSSMGGLISLYGLCEYPDVFGGAACLSMHTLMVTSKLMNIRNTEIAAPAFCRYLEEKLPEANRSKIYIDYGDKTLDSYYAPYQQKIDDVLRRKGWHVPYWTTNYYAGMAHTETDWAKRLFIPFMFLLEKE</sequence>
<dbReference type="AlphaFoldDB" id="A0A8E1USQ1"/>
<dbReference type="OrthoDB" id="9803578at2"/>
<dbReference type="EMBL" id="LFQU01000003">
    <property type="protein sequence ID" value="KOO69353.1"/>
    <property type="molecule type" value="Genomic_DNA"/>
</dbReference>
<reference evidence="2 3" key="1">
    <citation type="submission" date="2015-06" db="EMBL/GenBank/DDBJ databases">
        <title>Prevotella sp. 109, sp. nov., a novel member of the family Prevotellaceae isolated from human faeces.</title>
        <authorList>
            <person name="Shkoporov A.N."/>
            <person name="Chaplin A.V."/>
            <person name="Kafarskaia L.I."/>
            <person name="Efimov B.A."/>
        </authorList>
    </citation>
    <scope>NUCLEOTIDE SEQUENCE [LARGE SCALE GENOMIC DNA]</scope>
    <source>
        <strain evidence="2 3">109</strain>
    </source>
</reference>
<gene>
    <name evidence="2" type="ORF">ACU52_03115</name>
</gene>
<dbReference type="InterPro" id="IPR050583">
    <property type="entry name" value="Mycobacterial_A85_antigen"/>
</dbReference>
<dbReference type="RefSeq" id="WP_082335141.1">
    <property type="nucleotide sequence ID" value="NZ_LFQU01000003.1"/>
</dbReference>
<proteinExistence type="predicted"/>
<keyword evidence="1" id="KW-0732">Signal</keyword>
<dbReference type="Gene3D" id="3.40.50.1820">
    <property type="entry name" value="alpha/beta hydrolase"/>
    <property type="match status" value="1"/>
</dbReference>
<feature type="signal peptide" evidence="1">
    <location>
        <begin position="1"/>
        <end position="18"/>
    </location>
</feature>